<gene>
    <name evidence="1" type="ORF">GHK62_21890</name>
</gene>
<dbReference type="InterPro" id="IPR006175">
    <property type="entry name" value="YjgF/YER057c/UK114"/>
</dbReference>
<dbReference type="RefSeq" id="WP_184108446.1">
    <property type="nucleotide sequence ID" value="NZ_JACIGA010000001.1"/>
</dbReference>
<evidence type="ECO:0000313" key="1">
    <source>
        <dbReference type="EMBL" id="MQX17323.1"/>
    </source>
</evidence>
<dbReference type="PANTHER" id="PTHR11803">
    <property type="entry name" value="2-IMINOBUTANOATE/2-IMINOPROPANOATE DEAMINASE RIDA"/>
    <property type="match status" value="1"/>
</dbReference>
<dbReference type="Proteomes" id="UP000439983">
    <property type="component" value="Unassembled WGS sequence"/>
</dbReference>
<reference evidence="1 2" key="1">
    <citation type="journal article" date="2013" name="Genome Biol.">
        <title>Comparative genomics of the core and accessory genomes of 48 Sinorhizobium strains comprising five genospecies.</title>
        <authorList>
            <person name="Sugawara M."/>
            <person name="Epstein B."/>
            <person name="Badgley B.D."/>
            <person name="Unno T."/>
            <person name="Xu L."/>
            <person name="Reese J."/>
            <person name="Gyaneshwar P."/>
            <person name="Denny R."/>
            <person name="Mudge J."/>
            <person name="Bharti A.K."/>
            <person name="Farmer A.D."/>
            <person name="May G.D."/>
            <person name="Woodward J.E."/>
            <person name="Medigue C."/>
            <person name="Vallenet D."/>
            <person name="Lajus A."/>
            <person name="Rouy Z."/>
            <person name="Martinez-Vaz B."/>
            <person name="Tiffin P."/>
            <person name="Young N.D."/>
            <person name="Sadowsky M.J."/>
        </authorList>
    </citation>
    <scope>NUCLEOTIDE SEQUENCE [LARGE SCALE GENOMIC DNA]</scope>
    <source>
        <strain evidence="1 2">USDA4894</strain>
    </source>
</reference>
<accession>A0A6N7LHI7</accession>
<organism evidence="1 2">
    <name type="scientific">Sinorhizobium terangae</name>
    <dbReference type="NCBI Taxonomy" id="110322"/>
    <lineage>
        <taxon>Bacteria</taxon>
        <taxon>Pseudomonadati</taxon>
        <taxon>Pseudomonadota</taxon>
        <taxon>Alphaproteobacteria</taxon>
        <taxon>Hyphomicrobiales</taxon>
        <taxon>Rhizobiaceae</taxon>
        <taxon>Sinorhizobium/Ensifer group</taxon>
        <taxon>Sinorhizobium</taxon>
    </lineage>
</organism>
<dbReference type="AlphaFoldDB" id="A0A6N7LHI7"/>
<dbReference type="Gene3D" id="3.30.1330.40">
    <property type="entry name" value="RutC-like"/>
    <property type="match status" value="1"/>
</dbReference>
<sequence>MSFKGASNFKETRQTTKRDAIFPANRHALYEAHGYSAAIRSGDLLFVSGQVGSREDGTPEPDFGRQVQLAFDNLEATLKAAGCTFNDIVDITTFHTDPERQFETTMGVKNRIFSEAPYPNWTAVGVNWLAGFDFEIKVIARVTDAVQSVR</sequence>
<dbReference type="GO" id="GO:0005829">
    <property type="term" value="C:cytosol"/>
    <property type="evidence" value="ECO:0007669"/>
    <property type="project" value="TreeGrafter"/>
</dbReference>
<dbReference type="Pfam" id="PF01042">
    <property type="entry name" value="Ribonuc_L-PSP"/>
    <property type="match status" value="1"/>
</dbReference>
<dbReference type="InterPro" id="IPR035959">
    <property type="entry name" value="RutC-like_sf"/>
</dbReference>
<dbReference type="PANTHER" id="PTHR11803:SF44">
    <property type="entry name" value="RUTC FAMILY PROTEIN YJGH"/>
    <property type="match status" value="1"/>
</dbReference>
<dbReference type="SUPFAM" id="SSF55298">
    <property type="entry name" value="YjgF-like"/>
    <property type="match status" value="1"/>
</dbReference>
<dbReference type="CDD" id="cd02198">
    <property type="entry name" value="YjgH_like"/>
    <property type="match status" value="1"/>
</dbReference>
<dbReference type="GO" id="GO:0019239">
    <property type="term" value="F:deaminase activity"/>
    <property type="evidence" value="ECO:0007669"/>
    <property type="project" value="TreeGrafter"/>
</dbReference>
<keyword evidence="2" id="KW-1185">Reference proteome</keyword>
<dbReference type="InterPro" id="IPR038743">
    <property type="entry name" value="YjgH-like"/>
</dbReference>
<protein>
    <submittedName>
        <fullName evidence="1">RidA family protein</fullName>
    </submittedName>
</protein>
<comment type="caution">
    <text evidence="1">The sequence shown here is derived from an EMBL/GenBank/DDBJ whole genome shotgun (WGS) entry which is preliminary data.</text>
</comment>
<dbReference type="EMBL" id="WITC01000090">
    <property type="protein sequence ID" value="MQX17323.1"/>
    <property type="molecule type" value="Genomic_DNA"/>
</dbReference>
<proteinExistence type="predicted"/>
<name>A0A6N7LHI7_SINTE</name>
<evidence type="ECO:0000313" key="2">
    <source>
        <dbReference type="Proteomes" id="UP000439983"/>
    </source>
</evidence>